<dbReference type="GO" id="GO:0005840">
    <property type="term" value="C:ribosome"/>
    <property type="evidence" value="ECO:0007669"/>
    <property type="project" value="UniProtKB-KW"/>
</dbReference>
<reference evidence="8 9" key="1">
    <citation type="submission" date="2020-08" db="EMBL/GenBank/DDBJ databases">
        <title>Bridging the membrane lipid divide: bacteria of the FCB group superphylum have the potential to synthesize archaeal ether lipids.</title>
        <authorList>
            <person name="Villanueva L."/>
            <person name="Von Meijenfeldt F.A.B."/>
            <person name="Westbye A.B."/>
            <person name="Yadav S."/>
            <person name="Hopmans E.C."/>
            <person name="Dutilh B.E."/>
            <person name="Sinninghe Damste J.S."/>
        </authorList>
    </citation>
    <scope>NUCLEOTIDE SEQUENCE [LARGE SCALE GENOMIC DNA]</scope>
    <source>
        <strain evidence="8">NIOZ-UU17</strain>
    </source>
</reference>
<dbReference type="HAMAP" id="MF_01326_B">
    <property type="entry name" value="Ribosomal_uL24_B"/>
    <property type="match status" value="1"/>
</dbReference>
<evidence type="ECO:0000256" key="6">
    <source>
        <dbReference type="RuleBase" id="RU003477"/>
    </source>
</evidence>
<feature type="domain" description="KOW" evidence="7">
    <location>
        <begin position="7"/>
        <end position="34"/>
    </location>
</feature>
<dbReference type="GO" id="GO:1990904">
    <property type="term" value="C:ribonucleoprotein complex"/>
    <property type="evidence" value="ECO:0007669"/>
    <property type="project" value="UniProtKB-KW"/>
</dbReference>
<dbReference type="CDD" id="cd06089">
    <property type="entry name" value="KOW_RPL26"/>
    <property type="match status" value="1"/>
</dbReference>
<dbReference type="InterPro" id="IPR008991">
    <property type="entry name" value="Translation_prot_SH3-like_sf"/>
</dbReference>
<comment type="function">
    <text evidence="5">One of two assembly initiator proteins, it binds directly to the 5'-end of the 23S rRNA, where it nucleates assembly of the 50S subunit.</text>
</comment>
<evidence type="ECO:0000256" key="1">
    <source>
        <dbReference type="ARBA" id="ARBA00010618"/>
    </source>
</evidence>
<dbReference type="SMART" id="SM00739">
    <property type="entry name" value="KOW"/>
    <property type="match status" value="1"/>
</dbReference>
<dbReference type="Gene3D" id="2.30.30.30">
    <property type="match status" value="1"/>
</dbReference>
<evidence type="ECO:0000256" key="2">
    <source>
        <dbReference type="ARBA" id="ARBA00022980"/>
    </source>
</evidence>
<dbReference type="AlphaFoldDB" id="A0A8J6NQB5"/>
<dbReference type="PROSITE" id="PS01108">
    <property type="entry name" value="RIBOSOMAL_L24"/>
    <property type="match status" value="1"/>
</dbReference>
<dbReference type="InterPro" id="IPR003256">
    <property type="entry name" value="Ribosomal_uL24"/>
</dbReference>
<evidence type="ECO:0000259" key="7">
    <source>
        <dbReference type="SMART" id="SM00739"/>
    </source>
</evidence>
<sequence>MITEKYRIKKDDKVRIIAGKDKGKIGKVLKINRKNNRIVVENINIIKRHVRPGGQHRQGGIIESEGPIQRSNVMLMCNKCVTPIRIKMKRLEDGKKIRVCRKCSEIIDS</sequence>
<dbReference type="GO" id="GO:0019843">
    <property type="term" value="F:rRNA binding"/>
    <property type="evidence" value="ECO:0007669"/>
    <property type="project" value="UniProtKB-UniRule"/>
</dbReference>
<comment type="similarity">
    <text evidence="1 5 6">Belongs to the universal ribosomal protein uL24 family.</text>
</comment>
<keyword evidence="3 5" id="KW-0687">Ribonucleoprotein</keyword>
<dbReference type="GO" id="GO:0003735">
    <property type="term" value="F:structural constituent of ribosome"/>
    <property type="evidence" value="ECO:0007669"/>
    <property type="project" value="InterPro"/>
</dbReference>
<name>A0A8J6NQB5_9BACT</name>
<gene>
    <name evidence="5" type="primary">rplX</name>
    <name evidence="8" type="ORF">H8D96_00975</name>
</gene>
<dbReference type="InterPro" id="IPR014722">
    <property type="entry name" value="Rib_uL2_dom2"/>
</dbReference>
<evidence type="ECO:0000256" key="5">
    <source>
        <dbReference type="HAMAP-Rule" id="MF_01326"/>
    </source>
</evidence>
<protein>
    <recommendedName>
        <fullName evidence="4 5">Large ribosomal subunit protein uL24</fullName>
    </recommendedName>
</protein>
<dbReference type="InterPro" id="IPR005824">
    <property type="entry name" value="KOW"/>
</dbReference>
<evidence type="ECO:0000256" key="3">
    <source>
        <dbReference type="ARBA" id="ARBA00023274"/>
    </source>
</evidence>
<evidence type="ECO:0000313" key="9">
    <source>
        <dbReference type="Proteomes" id="UP000605201"/>
    </source>
</evidence>
<dbReference type="EMBL" id="JACNIG010000045">
    <property type="protein sequence ID" value="MBC8430469.1"/>
    <property type="molecule type" value="Genomic_DNA"/>
</dbReference>
<dbReference type="InterPro" id="IPR041988">
    <property type="entry name" value="Ribosomal_uL24_KOW"/>
</dbReference>
<comment type="function">
    <text evidence="5">One of the proteins that surrounds the polypeptide exit tunnel on the outside of the subunit.</text>
</comment>
<keyword evidence="5" id="KW-0699">rRNA-binding</keyword>
<dbReference type="SUPFAM" id="SSF50104">
    <property type="entry name" value="Translation proteins SH3-like domain"/>
    <property type="match status" value="1"/>
</dbReference>
<dbReference type="Pfam" id="PF17136">
    <property type="entry name" value="ribosomal_L24"/>
    <property type="match status" value="1"/>
</dbReference>
<dbReference type="InterPro" id="IPR005825">
    <property type="entry name" value="Ribosomal_uL24_CS"/>
</dbReference>
<accession>A0A8J6NQB5</accession>
<dbReference type="PANTHER" id="PTHR12903">
    <property type="entry name" value="MITOCHONDRIAL RIBOSOMAL PROTEIN L24"/>
    <property type="match status" value="1"/>
</dbReference>
<comment type="caution">
    <text evidence="8">The sequence shown here is derived from an EMBL/GenBank/DDBJ whole genome shotgun (WGS) entry which is preliminary data.</text>
</comment>
<dbReference type="Pfam" id="PF00467">
    <property type="entry name" value="KOW"/>
    <property type="match status" value="1"/>
</dbReference>
<keyword evidence="2 5" id="KW-0689">Ribosomal protein</keyword>
<keyword evidence="5" id="KW-0694">RNA-binding</keyword>
<evidence type="ECO:0000256" key="4">
    <source>
        <dbReference type="ARBA" id="ARBA00035206"/>
    </source>
</evidence>
<dbReference type="NCBIfam" id="TIGR01079">
    <property type="entry name" value="rplX_bact"/>
    <property type="match status" value="1"/>
</dbReference>
<comment type="subunit">
    <text evidence="5">Part of the 50S ribosomal subunit.</text>
</comment>
<dbReference type="Proteomes" id="UP000605201">
    <property type="component" value="Unassembled WGS sequence"/>
</dbReference>
<organism evidence="8 9">
    <name type="scientific">Candidatus Desulfatibia vada</name>
    <dbReference type="NCBI Taxonomy" id="2841696"/>
    <lineage>
        <taxon>Bacteria</taxon>
        <taxon>Pseudomonadati</taxon>
        <taxon>Thermodesulfobacteriota</taxon>
        <taxon>Desulfobacteria</taxon>
        <taxon>Desulfobacterales</taxon>
        <taxon>Desulfobacterales incertae sedis</taxon>
        <taxon>Candidatus Desulfatibia</taxon>
    </lineage>
</organism>
<dbReference type="GO" id="GO:0006412">
    <property type="term" value="P:translation"/>
    <property type="evidence" value="ECO:0007669"/>
    <property type="project" value="UniProtKB-UniRule"/>
</dbReference>
<proteinExistence type="inferred from homology"/>
<evidence type="ECO:0000313" key="8">
    <source>
        <dbReference type="EMBL" id="MBC8430469.1"/>
    </source>
</evidence>
<dbReference type="InterPro" id="IPR057264">
    <property type="entry name" value="Ribosomal_uL24_C"/>
</dbReference>